<dbReference type="InterPro" id="IPR001214">
    <property type="entry name" value="SET_dom"/>
</dbReference>
<feature type="region of interest" description="Disordered" evidence="1">
    <location>
        <begin position="350"/>
        <end position="371"/>
    </location>
</feature>
<feature type="domain" description="SET" evidence="2">
    <location>
        <begin position="13"/>
        <end position="171"/>
    </location>
</feature>
<evidence type="ECO:0000313" key="3">
    <source>
        <dbReference type="EMBL" id="GIQ81283.1"/>
    </source>
</evidence>
<accession>A0A9K3GFT4</accession>
<organism evidence="3 4">
    <name type="scientific">Kipferlia bialata</name>
    <dbReference type="NCBI Taxonomy" id="797122"/>
    <lineage>
        <taxon>Eukaryota</taxon>
        <taxon>Metamonada</taxon>
        <taxon>Carpediemonas-like organisms</taxon>
        <taxon>Kipferlia</taxon>
    </lineage>
</organism>
<evidence type="ECO:0000259" key="2">
    <source>
        <dbReference type="PROSITE" id="PS50280"/>
    </source>
</evidence>
<protein>
    <recommendedName>
        <fullName evidence="2">SET domain-containing protein</fullName>
    </recommendedName>
</protein>
<evidence type="ECO:0000313" key="4">
    <source>
        <dbReference type="Proteomes" id="UP000265618"/>
    </source>
</evidence>
<feature type="compositionally biased region" description="Basic and acidic residues" evidence="1">
    <location>
        <begin position="350"/>
        <end position="364"/>
    </location>
</feature>
<comment type="caution">
    <text evidence="3">The sequence shown here is derived from an EMBL/GenBank/DDBJ whole genome shotgun (WGS) entry which is preliminary data.</text>
</comment>
<proteinExistence type="predicted"/>
<dbReference type="CDD" id="cd20071">
    <property type="entry name" value="SET_SMYD"/>
    <property type="match status" value="1"/>
</dbReference>
<dbReference type="Gene3D" id="2.170.270.10">
    <property type="entry name" value="SET domain"/>
    <property type="match status" value="1"/>
</dbReference>
<dbReference type="PANTHER" id="PTHR47332">
    <property type="entry name" value="SET DOMAIN-CONTAINING PROTEIN 5"/>
    <property type="match status" value="1"/>
</dbReference>
<reference evidence="3 4" key="1">
    <citation type="journal article" date="2018" name="PLoS ONE">
        <title>The draft genome of Kipferlia bialata reveals reductive genome evolution in fornicate parasites.</title>
        <authorList>
            <person name="Tanifuji G."/>
            <person name="Takabayashi S."/>
            <person name="Kume K."/>
            <person name="Takagi M."/>
            <person name="Nakayama T."/>
            <person name="Kamikawa R."/>
            <person name="Inagaki Y."/>
            <person name="Hashimoto T."/>
        </authorList>
    </citation>
    <scope>NUCLEOTIDE SEQUENCE [LARGE SCALE GENOMIC DNA]</scope>
    <source>
        <strain evidence="3">NY0173</strain>
    </source>
</reference>
<dbReference type="Gene3D" id="1.25.40.10">
    <property type="entry name" value="Tetratricopeptide repeat domain"/>
    <property type="match status" value="1"/>
</dbReference>
<sequence length="371" mass="42189">MSFFGRIFQDKAEQVQNSWSLTAQEITDLSETGVFNAKQLKRISRRFARLSDTEDHPVTWMDFKKSSDCLILDQLEALPEERRAEFWALEDIHRASPNAVKTRTGIFQTNAFTLEGLPTETSALLGIGSRINHNCTPILSRWAEMREGEIHVCFRASRPIAEGEEMCTNYAEMSQRRDKRQAYLLEKFKFSCTCPTCSLTGKKRLKSNKRREKWFTLDDEVMEMVVNAPDKALAGTEQLIQIVHSEFQSMPGMLVRNHNAAYQCALACGPSKVAEAVKHARLTLEYKVLCVGDLPLDNPEVQSAMNPSNHPIARMRGVRLPTKPLPAIFTEKGRHGVSFPIALKALEEERERELGRPLRPDESAIKWGPWK</sequence>
<dbReference type="OrthoDB" id="438641at2759"/>
<dbReference type="PROSITE" id="PS50280">
    <property type="entry name" value="SET"/>
    <property type="match status" value="1"/>
</dbReference>
<dbReference type="EMBL" id="BDIP01000352">
    <property type="protein sequence ID" value="GIQ81283.1"/>
    <property type="molecule type" value="Genomic_DNA"/>
</dbReference>
<dbReference type="InterPro" id="IPR011990">
    <property type="entry name" value="TPR-like_helical_dom_sf"/>
</dbReference>
<gene>
    <name evidence="3" type="ORF">KIPB_002219</name>
</gene>
<dbReference type="PANTHER" id="PTHR47332:SF4">
    <property type="entry name" value="SET DOMAIN-CONTAINING PROTEIN 5"/>
    <property type="match status" value="1"/>
</dbReference>
<dbReference type="InterPro" id="IPR053185">
    <property type="entry name" value="SET_domain_protein"/>
</dbReference>
<name>A0A9K3GFT4_9EUKA</name>
<dbReference type="Proteomes" id="UP000265618">
    <property type="component" value="Unassembled WGS sequence"/>
</dbReference>
<dbReference type="AlphaFoldDB" id="A0A9K3GFT4"/>
<dbReference type="Pfam" id="PF00856">
    <property type="entry name" value="SET"/>
    <property type="match status" value="1"/>
</dbReference>
<evidence type="ECO:0000256" key="1">
    <source>
        <dbReference type="SAM" id="MobiDB-lite"/>
    </source>
</evidence>
<dbReference type="InterPro" id="IPR046341">
    <property type="entry name" value="SET_dom_sf"/>
</dbReference>
<keyword evidence="4" id="KW-1185">Reference proteome</keyword>
<dbReference type="SUPFAM" id="SSF82199">
    <property type="entry name" value="SET domain"/>
    <property type="match status" value="1"/>
</dbReference>